<evidence type="ECO:0000259" key="1">
    <source>
        <dbReference type="Pfam" id="PF13643"/>
    </source>
</evidence>
<dbReference type="InterPro" id="IPR025285">
    <property type="entry name" value="DUF4145"/>
</dbReference>
<sequence>MLRRTLEKICDDRGATGNNLKARIKDLESKIVLPRELIDAMDELRLLGNDAAHIEARTFAEISEQELAVAFEFTKEIIKGLYQYSSLLERLRSLKASDAKG</sequence>
<accession>A0ABP9VY23</accession>
<proteinExistence type="predicted"/>
<dbReference type="EMBL" id="BAABRO010000018">
    <property type="protein sequence ID" value="GAA5510039.1"/>
    <property type="molecule type" value="Genomic_DNA"/>
</dbReference>
<dbReference type="Pfam" id="PF13643">
    <property type="entry name" value="DUF4145"/>
    <property type="match status" value="1"/>
</dbReference>
<reference evidence="2 3" key="1">
    <citation type="submission" date="2024-02" db="EMBL/GenBank/DDBJ databases">
        <title>Rhodopirellula caenicola NBRC 110016.</title>
        <authorList>
            <person name="Ichikawa N."/>
            <person name="Katano-Makiyama Y."/>
            <person name="Hidaka K."/>
        </authorList>
    </citation>
    <scope>NUCLEOTIDE SEQUENCE [LARGE SCALE GENOMIC DNA]</scope>
    <source>
        <strain evidence="2 3">NBRC 110016</strain>
    </source>
</reference>
<feature type="domain" description="DUF4145" evidence="1">
    <location>
        <begin position="1"/>
        <end position="74"/>
    </location>
</feature>
<evidence type="ECO:0000313" key="3">
    <source>
        <dbReference type="Proteomes" id="UP001416858"/>
    </source>
</evidence>
<dbReference type="Proteomes" id="UP001416858">
    <property type="component" value="Unassembled WGS sequence"/>
</dbReference>
<evidence type="ECO:0000313" key="2">
    <source>
        <dbReference type="EMBL" id="GAA5510039.1"/>
    </source>
</evidence>
<protein>
    <recommendedName>
        <fullName evidence="1">DUF4145 domain-containing protein</fullName>
    </recommendedName>
</protein>
<gene>
    <name evidence="2" type="ORF">Rcae01_05545</name>
</gene>
<organism evidence="2 3">
    <name type="scientific">Novipirellula caenicola</name>
    <dbReference type="NCBI Taxonomy" id="1536901"/>
    <lineage>
        <taxon>Bacteria</taxon>
        <taxon>Pseudomonadati</taxon>
        <taxon>Planctomycetota</taxon>
        <taxon>Planctomycetia</taxon>
        <taxon>Pirellulales</taxon>
        <taxon>Pirellulaceae</taxon>
        <taxon>Novipirellula</taxon>
    </lineage>
</organism>
<keyword evidence="3" id="KW-1185">Reference proteome</keyword>
<comment type="caution">
    <text evidence="2">The sequence shown here is derived from an EMBL/GenBank/DDBJ whole genome shotgun (WGS) entry which is preliminary data.</text>
</comment>
<name>A0ABP9VY23_9BACT</name>